<keyword evidence="4" id="KW-1185">Reference proteome</keyword>
<reference evidence="3 4" key="1">
    <citation type="journal article" date="2019" name="Nat. Ecol. Evol.">
        <title>Megaphylogeny resolves global patterns of mushroom evolution.</title>
        <authorList>
            <person name="Varga T."/>
            <person name="Krizsan K."/>
            <person name="Foldi C."/>
            <person name="Dima B."/>
            <person name="Sanchez-Garcia M."/>
            <person name="Sanchez-Ramirez S."/>
            <person name="Szollosi G.J."/>
            <person name="Szarkandi J.G."/>
            <person name="Papp V."/>
            <person name="Albert L."/>
            <person name="Andreopoulos W."/>
            <person name="Angelini C."/>
            <person name="Antonin V."/>
            <person name="Barry K.W."/>
            <person name="Bougher N.L."/>
            <person name="Buchanan P."/>
            <person name="Buyck B."/>
            <person name="Bense V."/>
            <person name="Catcheside P."/>
            <person name="Chovatia M."/>
            <person name="Cooper J."/>
            <person name="Damon W."/>
            <person name="Desjardin D."/>
            <person name="Finy P."/>
            <person name="Geml J."/>
            <person name="Haridas S."/>
            <person name="Hughes K."/>
            <person name="Justo A."/>
            <person name="Karasinski D."/>
            <person name="Kautmanova I."/>
            <person name="Kiss B."/>
            <person name="Kocsube S."/>
            <person name="Kotiranta H."/>
            <person name="LaButti K.M."/>
            <person name="Lechner B.E."/>
            <person name="Liimatainen K."/>
            <person name="Lipzen A."/>
            <person name="Lukacs Z."/>
            <person name="Mihaltcheva S."/>
            <person name="Morgado L.N."/>
            <person name="Niskanen T."/>
            <person name="Noordeloos M.E."/>
            <person name="Ohm R.A."/>
            <person name="Ortiz-Santana B."/>
            <person name="Ovrebo C."/>
            <person name="Racz N."/>
            <person name="Riley R."/>
            <person name="Savchenko A."/>
            <person name="Shiryaev A."/>
            <person name="Soop K."/>
            <person name="Spirin V."/>
            <person name="Szebenyi C."/>
            <person name="Tomsovsky M."/>
            <person name="Tulloss R.E."/>
            <person name="Uehling J."/>
            <person name="Grigoriev I.V."/>
            <person name="Vagvolgyi C."/>
            <person name="Papp T."/>
            <person name="Martin F.M."/>
            <person name="Miettinen O."/>
            <person name="Hibbett D.S."/>
            <person name="Nagy L.G."/>
        </authorList>
    </citation>
    <scope>NUCLEOTIDE SEQUENCE [LARGE SCALE GENOMIC DNA]</scope>
    <source>
        <strain evidence="3 4">OMC1185</strain>
    </source>
</reference>
<feature type="compositionally biased region" description="Polar residues" evidence="1">
    <location>
        <begin position="314"/>
        <end position="323"/>
    </location>
</feature>
<organism evidence="3 4">
    <name type="scientific">Heliocybe sulcata</name>
    <dbReference type="NCBI Taxonomy" id="5364"/>
    <lineage>
        <taxon>Eukaryota</taxon>
        <taxon>Fungi</taxon>
        <taxon>Dikarya</taxon>
        <taxon>Basidiomycota</taxon>
        <taxon>Agaricomycotina</taxon>
        <taxon>Agaricomycetes</taxon>
        <taxon>Gloeophyllales</taxon>
        <taxon>Gloeophyllaceae</taxon>
        <taxon>Heliocybe</taxon>
    </lineage>
</organism>
<dbReference type="OrthoDB" id="3267102at2759"/>
<feature type="region of interest" description="Disordered" evidence="1">
    <location>
        <begin position="728"/>
        <end position="750"/>
    </location>
</feature>
<feature type="compositionally biased region" description="Polar residues" evidence="1">
    <location>
        <begin position="374"/>
        <end position="388"/>
    </location>
</feature>
<gene>
    <name evidence="3" type="ORF">OE88DRAFT_1650539</name>
</gene>
<dbReference type="Gene3D" id="3.40.50.10190">
    <property type="entry name" value="BRCT domain"/>
    <property type="match status" value="1"/>
</dbReference>
<dbReference type="PROSITE" id="PS50172">
    <property type="entry name" value="BRCT"/>
    <property type="match status" value="1"/>
</dbReference>
<dbReference type="Proteomes" id="UP000305948">
    <property type="component" value="Unassembled WGS sequence"/>
</dbReference>
<feature type="domain" description="BRCT" evidence="2">
    <location>
        <begin position="421"/>
        <end position="492"/>
    </location>
</feature>
<feature type="compositionally biased region" description="Low complexity" evidence="1">
    <location>
        <begin position="285"/>
        <end position="312"/>
    </location>
</feature>
<name>A0A5C3NI94_9AGAM</name>
<proteinExistence type="predicted"/>
<dbReference type="InterPro" id="IPR036420">
    <property type="entry name" value="BRCT_dom_sf"/>
</dbReference>
<evidence type="ECO:0000313" key="4">
    <source>
        <dbReference type="Proteomes" id="UP000305948"/>
    </source>
</evidence>
<protein>
    <recommendedName>
        <fullName evidence="2">BRCT domain-containing protein</fullName>
    </recommendedName>
</protein>
<feature type="compositionally biased region" description="Basic residues" evidence="1">
    <location>
        <begin position="499"/>
        <end position="515"/>
    </location>
</feature>
<feature type="region of interest" description="Disordered" evidence="1">
    <location>
        <begin position="114"/>
        <end position="156"/>
    </location>
</feature>
<feature type="region of interest" description="Disordered" evidence="1">
    <location>
        <begin position="281"/>
        <end position="392"/>
    </location>
</feature>
<dbReference type="AlphaFoldDB" id="A0A5C3NI94"/>
<dbReference type="SUPFAM" id="SSF52113">
    <property type="entry name" value="BRCT domain"/>
    <property type="match status" value="1"/>
</dbReference>
<evidence type="ECO:0000256" key="1">
    <source>
        <dbReference type="SAM" id="MobiDB-lite"/>
    </source>
</evidence>
<feature type="region of interest" description="Disordered" evidence="1">
    <location>
        <begin position="496"/>
        <end position="571"/>
    </location>
</feature>
<dbReference type="InterPro" id="IPR001357">
    <property type="entry name" value="BRCT_dom"/>
</dbReference>
<dbReference type="STRING" id="5364.A0A5C3NI94"/>
<feature type="compositionally biased region" description="Polar residues" evidence="1">
    <location>
        <begin position="179"/>
        <end position="197"/>
    </location>
</feature>
<sequence>MAAPTNIFSLSGQPLHVFVEASGVQSRPKLIRSLRNAGAVVCYAPSDAQVILVDSSTPEGIQFVREWSNDTGKVVLESKWAGKCIRMGRLLWSANNWGGCACTLSSDEQTVIQNPANEDSYPTPSPTPTRPDSKPSSSASAIPPLQSQPIPSSSSYSANAAATFPLNYASSLSPFERLQSPQYSQSPGVASQYSQFGTPPPSMPQQQMQQPQFAPSQITPQMAAMLPAMPQVPGHMLPEMLNNFMMAYMLQPQYHQMLHAVQQSQVSRMSYTVPAASQPLVEQQPFSPGGSSTMPPPSASVAQPVASSSRAPRTSDSAFSKTMSSSRKRKAPSSSSYSPSPSASSRATPSGLNGKERAYSSSESDEDEDEDKTLSPSRVTGSSPSDSAPQRRVLAPRKEGHIFETDAGTPLLFHVQVDLKNRMQVVQAIKKNGGKVTSDIEDADYIILYIRSKTFNILYDSTEAKGKFPIQASFVMDCVEEKALLDHNHYILEHPDPKCKRKKAKVTKTNSKPRSKTSGAAKSPTKPRSKPRPKPKKIVPVTDDADYDFDRDLHSPPPPTNEFPMPSGKYPFTDEEKDYAKMYIELCLKRDPTTSGNRIAQQLARKMPAHSPSSWHATVARMNVFTDATRKRILTERAEAKAAADASAVADALLGATEDEALDGAGDETYRHELNILTNFLMTNDLNESEADTFARLESQAHCQTSSSWVQFYDEHFEDITRALGVDANGQPGPAHPAALYKTDAKDEEM</sequence>
<feature type="compositionally biased region" description="Low complexity" evidence="1">
    <location>
        <begin position="332"/>
        <end position="350"/>
    </location>
</feature>
<feature type="compositionally biased region" description="Low complexity" evidence="1">
    <location>
        <begin position="134"/>
        <end position="156"/>
    </location>
</feature>
<feature type="compositionally biased region" description="Basic residues" evidence="1">
    <location>
        <begin position="525"/>
        <end position="537"/>
    </location>
</feature>
<dbReference type="EMBL" id="ML213503">
    <property type="protein sequence ID" value="TFK57000.1"/>
    <property type="molecule type" value="Genomic_DNA"/>
</dbReference>
<dbReference type="Pfam" id="PF16589">
    <property type="entry name" value="BRCT_2"/>
    <property type="match status" value="1"/>
</dbReference>
<accession>A0A5C3NI94</accession>
<evidence type="ECO:0000313" key="3">
    <source>
        <dbReference type="EMBL" id="TFK57000.1"/>
    </source>
</evidence>
<feature type="region of interest" description="Disordered" evidence="1">
    <location>
        <begin position="179"/>
        <end position="213"/>
    </location>
</feature>
<feature type="compositionally biased region" description="Low complexity" evidence="1">
    <location>
        <begin position="204"/>
        <end position="213"/>
    </location>
</feature>
<evidence type="ECO:0000259" key="2">
    <source>
        <dbReference type="PROSITE" id="PS50172"/>
    </source>
</evidence>